<name>M1BP70_SOLTU</name>
<protein>
    <submittedName>
        <fullName evidence="1">Uncharacterized protein</fullName>
    </submittedName>
</protein>
<organism evidence="1 2">
    <name type="scientific">Solanum tuberosum</name>
    <name type="common">Potato</name>
    <dbReference type="NCBI Taxonomy" id="4113"/>
    <lineage>
        <taxon>Eukaryota</taxon>
        <taxon>Viridiplantae</taxon>
        <taxon>Streptophyta</taxon>
        <taxon>Embryophyta</taxon>
        <taxon>Tracheophyta</taxon>
        <taxon>Spermatophyta</taxon>
        <taxon>Magnoliopsida</taxon>
        <taxon>eudicotyledons</taxon>
        <taxon>Gunneridae</taxon>
        <taxon>Pentapetalae</taxon>
        <taxon>asterids</taxon>
        <taxon>lamiids</taxon>
        <taxon>Solanales</taxon>
        <taxon>Solanaceae</taxon>
        <taxon>Solanoideae</taxon>
        <taxon>Solaneae</taxon>
        <taxon>Solanum</taxon>
    </lineage>
</organism>
<reference evidence="1" key="2">
    <citation type="submission" date="2015-06" db="UniProtKB">
        <authorList>
            <consortium name="EnsemblPlants"/>
        </authorList>
    </citation>
    <scope>IDENTIFICATION</scope>
    <source>
        <strain evidence="1">DM1-3 516 R44</strain>
    </source>
</reference>
<sequence>MDQTQDIMRNFFLDEVSSNFNVLCLVLLDFTNTLDYSSIFCLERKLDLFDKNETLVCEADNSPQKGSNGSDTMKISRRRKSFFMFLEEYTTHENGYLYNEF</sequence>
<dbReference type="AlphaFoldDB" id="M1BP70"/>
<evidence type="ECO:0000313" key="1">
    <source>
        <dbReference type="EnsemblPlants" id="PGSC0003DMT400049699"/>
    </source>
</evidence>
<dbReference type="Gramene" id="PGSC0003DMT400049699">
    <property type="protein sequence ID" value="PGSC0003DMT400049699"/>
    <property type="gene ID" value="PGSC0003DMG402019311"/>
</dbReference>
<accession>M1BP70</accession>
<dbReference type="InParanoid" id="M1BP70"/>
<keyword evidence="2" id="KW-1185">Reference proteome</keyword>
<proteinExistence type="predicted"/>
<dbReference type="PaxDb" id="4113-PGSC0003DMT400049699"/>
<dbReference type="EnsemblPlants" id="PGSC0003DMT400049699">
    <property type="protein sequence ID" value="PGSC0003DMT400049699"/>
    <property type="gene ID" value="PGSC0003DMG402019311"/>
</dbReference>
<dbReference type="HOGENOM" id="CLU_2296708_0_0_1"/>
<evidence type="ECO:0000313" key="2">
    <source>
        <dbReference type="Proteomes" id="UP000011115"/>
    </source>
</evidence>
<dbReference type="Proteomes" id="UP000011115">
    <property type="component" value="Unassembled WGS sequence"/>
</dbReference>
<reference evidence="2" key="1">
    <citation type="journal article" date="2011" name="Nature">
        <title>Genome sequence and analysis of the tuber crop potato.</title>
        <authorList>
            <consortium name="The Potato Genome Sequencing Consortium"/>
        </authorList>
    </citation>
    <scope>NUCLEOTIDE SEQUENCE [LARGE SCALE GENOMIC DNA]</scope>
    <source>
        <strain evidence="2">cv. DM1-3 516 R44</strain>
    </source>
</reference>